<dbReference type="PANTHER" id="PTHR11487">
    <property type="entry name" value="THIOESTERASE"/>
    <property type="match status" value="1"/>
</dbReference>
<name>A0ABW8LTL9_9ACTN</name>
<evidence type="ECO:0000313" key="4">
    <source>
        <dbReference type="Proteomes" id="UP001620295"/>
    </source>
</evidence>
<organism evidence="3 4">
    <name type="scientific">Streptomyces milbemycinicus</name>
    <dbReference type="NCBI Taxonomy" id="476552"/>
    <lineage>
        <taxon>Bacteria</taxon>
        <taxon>Bacillati</taxon>
        <taxon>Actinomycetota</taxon>
        <taxon>Actinomycetes</taxon>
        <taxon>Kitasatosporales</taxon>
        <taxon>Streptomycetaceae</taxon>
        <taxon>Streptomyces</taxon>
    </lineage>
</organism>
<dbReference type="EMBL" id="JBJDQH010000010">
    <property type="protein sequence ID" value="MFK4269266.1"/>
    <property type="molecule type" value="Genomic_DNA"/>
</dbReference>
<evidence type="ECO:0000313" key="3">
    <source>
        <dbReference type="EMBL" id="MFK4269266.1"/>
    </source>
</evidence>
<proteinExistence type="inferred from homology"/>
<evidence type="ECO:0000256" key="1">
    <source>
        <dbReference type="ARBA" id="ARBA00007169"/>
    </source>
</evidence>
<dbReference type="InterPro" id="IPR001031">
    <property type="entry name" value="Thioesterase"/>
</dbReference>
<dbReference type="InterPro" id="IPR029058">
    <property type="entry name" value="AB_hydrolase_fold"/>
</dbReference>
<dbReference type="Pfam" id="PF00975">
    <property type="entry name" value="Thioesterase"/>
    <property type="match status" value="1"/>
</dbReference>
<dbReference type="Gene3D" id="3.40.50.1820">
    <property type="entry name" value="alpha/beta hydrolase"/>
    <property type="match status" value="1"/>
</dbReference>
<comment type="caution">
    <text evidence="3">The sequence shown here is derived from an EMBL/GenBank/DDBJ whole genome shotgun (WGS) entry which is preliminary data.</text>
</comment>
<dbReference type="Proteomes" id="UP001620295">
    <property type="component" value="Unassembled WGS sequence"/>
</dbReference>
<dbReference type="InterPro" id="IPR012223">
    <property type="entry name" value="TEII"/>
</dbReference>
<dbReference type="RefSeq" id="WP_358631903.1">
    <property type="nucleotide sequence ID" value="NZ_JBFAEV010000003.1"/>
</dbReference>
<gene>
    <name evidence="3" type="ORF">ACI2L5_30655</name>
</gene>
<protein>
    <submittedName>
        <fullName evidence="3">Thioesterase II family protein</fullName>
    </submittedName>
</protein>
<evidence type="ECO:0000259" key="2">
    <source>
        <dbReference type="Pfam" id="PF00975"/>
    </source>
</evidence>
<dbReference type="PANTHER" id="PTHR11487:SF0">
    <property type="entry name" value="S-ACYL FATTY ACID SYNTHASE THIOESTERASE, MEDIUM CHAIN"/>
    <property type="match status" value="1"/>
</dbReference>
<keyword evidence="4" id="KW-1185">Reference proteome</keyword>
<sequence length="280" mass="30647">MPSQVIIRDLGSRPRRYGKKEHGYGEPETELTCFLIHHSGGSAAGYAPLAEHLPLTWRVLAVELPGRGASVGESACVDMAALMARVAPAVLDNAGDRYAVFGHSLGALVGYELVREAERRGTPPVWLGVSGSPAPHRIRDRLLERRDLWPRERLVAFLRELGGTPEEMLEIPDVVDYMVNVLRADLRIVDTYQHIDGPALSTPVSVFSGNADPLAAHELLGGWRERTLAPVSFHTWPGGHFYLFDHPESFCKSLVADVNSALSGTPTTAREEMEDAESHG</sequence>
<accession>A0ABW8LTL9</accession>
<dbReference type="SUPFAM" id="SSF53474">
    <property type="entry name" value="alpha/beta-Hydrolases"/>
    <property type="match status" value="1"/>
</dbReference>
<reference evidence="3 4" key="1">
    <citation type="submission" date="2024-11" db="EMBL/GenBank/DDBJ databases">
        <title>The Natural Products Discovery Center: Release of the First 8490 Sequenced Strains for Exploring Actinobacteria Biosynthetic Diversity.</title>
        <authorList>
            <person name="Kalkreuter E."/>
            <person name="Kautsar S.A."/>
            <person name="Yang D."/>
            <person name="Bader C.D."/>
            <person name="Teijaro C.N."/>
            <person name="Fluegel L."/>
            <person name="Davis C.M."/>
            <person name="Simpson J.R."/>
            <person name="Lauterbach L."/>
            <person name="Steele A.D."/>
            <person name="Gui C."/>
            <person name="Meng S."/>
            <person name="Li G."/>
            <person name="Viehrig K."/>
            <person name="Ye F."/>
            <person name="Su P."/>
            <person name="Kiefer A.F."/>
            <person name="Nichols A."/>
            <person name="Cepeda A.J."/>
            <person name="Yan W."/>
            <person name="Fan B."/>
            <person name="Jiang Y."/>
            <person name="Adhikari A."/>
            <person name="Zheng C.-J."/>
            <person name="Schuster L."/>
            <person name="Cowan T.M."/>
            <person name="Smanski M.J."/>
            <person name="Chevrette M.G."/>
            <person name="De Carvalho L.P.S."/>
            <person name="Shen B."/>
        </authorList>
    </citation>
    <scope>NUCLEOTIDE SEQUENCE [LARGE SCALE GENOMIC DNA]</scope>
    <source>
        <strain evidence="3 4">NPDC020863</strain>
    </source>
</reference>
<comment type="similarity">
    <text evidence="1">Belongs to the thioesterase family.</text>
</comment>
<feature type="domain" description="Thioesterase" evidence="2">
    <location>
        <begin position="34"/>
        <end position="254"/>
    </location>
</feature>